<dbReference type="Pfam" id="PF16357">
    <property type="entry name" value="PepSY_TM_like_2"/>
    <property type="match status" value="1"/>
</dbReference>
<keyword evidence="3" id="KW-1185">Reference proteome</keyword>
<dbReference type="PANTHER" id="PTHR40115">
    <property type="entry name" value="INNER MEMBRANE PROTEIN WITH PEPSY TM HELIX"/>
    <property type="match status" value="1"/>
</dbReference>
<evidence type="ECO:0008006" key="4">
    <source>
        <dbReference type="Google" id="ProtNLM"/>
    </source>
</evidence>
<dbReference type="OrthoDB" id="27171at2"/>
<organism evidence="2 3">
    <name type="scientific">Candidatus Filomicrobium marinum</name>
    <dbReference type="NCBI Taxonomy" id="1608628"/>
    <lineage>
        <taxon>Bacteria</taxon>
        <taxon>Pseudomonadati</taxon>
        <taxon>Pseudomonadota</taxon>
        <taxon>Alphaproteobacteria</taxon>
        <taxon>Hyphomicrobiales</taxon>
        <taxon>Hyphomicrobiaceae</taxon>
        <taxon>Filomicrobium</taxon>
    </lineage>
</organism>
<feature type="transmembrane region" description="Helical" evidence="1">
    <location>
        <begin position="157"/>
        <end position="180"/>
    </location>
</feature>
<reference evidence="3" key="1">
    <citation type="submission" date="2015-02" db="EMBL/GenBank/DDBJ databases">
        <authorList>
            <person name="Chooi Y.-H."/>
        </authorList>
    </citation>
    <scope>NUCLEOTIDE SEQUENCE [LARGE SCALE GENOMIC DNA]</scope>
    <source>
        <strain evidence="3">strain Y</strain>
    </source>
</reference>
<evidence type="ECO:0000313" key="3">
    <source>
        <dbReference type="Proteomes" id="UP000033187"/>
    </source>
</evidence>
<dbReference type="KEGG" id="fil:BN1229_v1_0972"/>
<dbReference type="InterPro" id="IPR032307">
    <property type="entry name" value="PepSY_TM-like_2"/>
</dbReference>
<evidence type="ECO:0000313" key="2">
    <source>
        <dbReference type="EMBL" id="CPR16813.1"/>
    </source>
</evidence>
<dbReference type="Proteomes" id="UP000033187">
    <property type="component" value="Chromosome 1"/>
</dbReference>
<gene>
    <name evidence="2" type="ORF">YBN1229_v1_0976</name>
</gene>
<dbReference type="KEGG" id="fiy:BN1229_v1_0976"/>
<dbReference type="EMBL" id="LN829119">
    <property type="protein sequence ID" value="CPR16813.1"/>
    <property type="molecule type" value="Genomic_DNA"/>
</dbReference>
<protein>
    <recommendedName>
        <fullName evidence="4">PepSY-associated TM helix domain protein</fullName>
    </recommendedName>
</protein>
<evidence type="ECO:0000256" key="1">
    <source>
        <dbReference type="SAM" id="Phobius"/>
    </source>
</evidence>
<dbReference type="PANTHER" id="PTHR40115:SF1">
    <property type="entry name" value="INNER MEMBRANE PROTEIN WITH PEPSY TM HELIX"/>
    <property type="match status" value="1"/>
</dbReference>
<feature type="transmembrane region" description="Helical" evidence="1">
    <location>
        <begin position="23"/>
        <end position="45"/>
    </location>
</feature>
<dbReference type="RefSeq" id="WP_046476988.1">
    <property type="nucleotide sequence ID" value="NZ_LN829118.1"/>
</dbReference>
<proteinExistence type="predicted"/>
<keyword evidence="1" id="KW-1133">Transmembrane helix</keyword>
<keyword evidence="1" id="KW-0472">Membrane</keyword>
<keyword evidence="1" id="KW-0812">Transmembrane</keyword>
<accession>A0A0D6JCW4</accession>
<sequence length="211" mass="23787">MKQLREFLHIGDRPFWLRHLHRWHWISAAISLVGMMLFAITGITLNHARQIEAGPQVTSREGTLPPALLKELATKEGEKERPLPDSVQDWLSRELSISVGERAAEWSEQEVYVSLPRPGGDAWLTIDRAQGAVLYELTNRGWISYLNDLHKGRNAGLVWSLFIDAFAAACLIFCFTGLFLLQMHAVRRPSTWPMVGVGIAVPVAILLLFVH</sequence>
<feature type="transmembrane region" description="Helical" evidence="1">
    <location>
        <begin position="192"/>
        <end position="210"/>
    </location>
</feature>
<name>A0A0D6JCW4_9HYPH</name>
<dbReference type="AlphaFoldDB" id="A0A0D6JCW4"/>